<gene>
    <name evidence="3" type="ORF">FNU76_06405</name>
</gene>
<evidence type="ECO:0000313" key="4">
    <source>
        <dbReference type="Proteomes" id="UP000317550"/>
    </source>
</evidence>
<feature type="compositionally biased region" description="Basic and acidic residues" evidence="1">
    <location>
        <begin position="10"/>
        <end position="35"/>
    </location>
</feature>
<dbReference type="KEGG" id="cari:FNU76_06405"/>
<organism evidence="3 4">
    <name type="scientific">Chitinimonas arctica</name>
    <dbReference type="NCBI Taxonomy" id="2594795"/>
    <lineage>
        <taxon>Bacteria</taxon>
        <taxon>Pseudomonadati</taxon>
        <taxon>Pseudomonadota</taxon>
        <taxon>Betaproteobacteria</taxon>
        <taxon>Neisseriales</taxon>
        <taxon>Chitinibacteraceae</taxon>
        <taxon>Chitinimonas</taxon>
    </lineage>
</organism>
<accession>A0A516SCY0</accession>
<sequence>MDESGVGTREYTENMHRSSKDAIRNKSIYKNDLKVKAGQPEACPQSSQVEVGKSTEQNKAPDKPRFVKVAGSPFDPRNWPTFIKYARHGKPQRTVGIRPLTEGTGVDATTPGFVIDGFDDLANIFQGSGLSQHGSAILQAFVFYPLILPLVNLGATGSRDELADAKRGYLDGIESLNGARGALIEAIQLIEPDLEKDLKDISDAKMCTYLLTNLKRLSNNAGDENRRLGVLHALANFKSGLDQHLLSAVKYRATPALVLGAHAMLGGVLLYQAGALANFVATSCAQSLVATAAADAAGGSALANFSLGTGAQGAAGVLGLGGHLAMGVGQAAVALYGVALAGWGVKKQIGLAAQKKIIAGSCLDKATKTDLFARLGTQNILNIVGGIVANLVLSAGQVLMLLGGPLIGFGLPFLLTGGGLTILAIVTKMRTQALGERYFGYEQREMDAIAEVVLSAPSFEAAAISISEIRERSMQRVIWNDISKELGKIKAKYPNGEEPDLRNLANAAIQRLYRQGHEKQMNVVMQELIKDAEFNFLIDKVLLSTDSVALSSYISLMHAKSEPGKTSLWREEVDTFERLGLGQKMQKLLAMSESEGLDGEVQQHLVQELVIKQRGKAFDKDSMGERYLEKQEHVEERKWWWNKKKTAYSLNMVQLRTDLEKNENLAKDCQDKVCKAISKAIHGGLSHRLHSQWQAARDGALRLAEAEDLSRNFAKQGQHGEAEKTGSAAALF</sequence>
<name>A0A516SCY0_9NEIS</name>
<feature type="transmembrane region" description="Helical" evidence="2">
    <location>
        <begin position="380"/>
        <end position="400"/>
    </location>
</feature>
<keyword evidence="2" id="KW-1133">Transmembrane helix</keyword>
<keyword evidence="4" id="KW-1185">Reference proteome</keyword>
<evidence type="ECO:0000256" key="1">
    <source>
        <dbReference type="SAM" id="MobiDB-lite"/>
    </source>
</evidence>
<proteinExistence type="predicted"/>
<reference evidence="4" key="1">
    <citation type="submission" date="2019-07" db="EMBL/GenBank/DDBJ databases">
        <title>Chitinimonas sp. nov., isolated from Ny-Alesund, arctica soil.</title>
        <authorList>
            <person name="Xu Q."/>
            <person name="Peng F."/>
        </authorList>
    </citation>
    <scope>NUCLEOTIDE SEQUENCE [LARGE SCALE GENOMIC DNA]</scope>
    <source>
        <strain evidence="4">R3-44</strain>
    </source>
</reference>
<dbReference type="RefSeq" id="WP_143856935.1">
    <property type="nucleotide sequence ID" value="NZ_CP041730.1"/>
</dbReference>
<protein>
    <submittedName>
        <fullName evidence="3">Uncharacterized protein</fullName>
    </submittedName>
</protein>
<dbReference type="AlphaFoldDB" id="A0A516SCY0"/>
<feature type="region of interest" description="Disordered" evidence="1">
    <location>
        <begin position="1"/>
        <end position="70"/>
    </location>
</feature>
<keyword evidence="2" id="KW-0472">Membrane</keyword>
<dbReference type="EMBL" id="CP041730">
    <property type="protein sequence ID" value="QDQ26013.1"/>
    <property type="molecule type" value="Genomic_DNA"/>
</dbReference>
<dbReference type="Proteomes" id="UP000317550">
    <property type="component" value="Chromosome"/>
</dbReference>
<feature type="transmembrane region" description="Helical" evidence="2">
    <location>
        <begin position="406"/>
        <end position="427"/>
    </location>
</feature>
<keyword evidence="2" id="KW-0812">Transmembrane</keyword>
<evidence type="ECO:0000256" key="2">
    <source>
        <dbReference type="SAM" id="Phobius"/>
    </source>
</evidence>
<evidence type="ECO:0000313" key="3">
    <source>
        <dbReference type="EMBL" id="QDQ26013.1"/>
    </source>
</evidence>
<feature type="compositionally biased region" description="Polar residues" evidence="1">
    <location>
        <begin position="44"/>
        <end position="58"/>
    </location>
</feature>